<evidence type="ECO:0000313" key="2">
    <source>
        <dbReference type="Proteomes" id="UP000070501"/>
    </source>
</evidence>
<dbReference type="EMBL" id="KQ964246">
    <property type="protein sequence ID" value="KXJ95118.1"/>
    <property type="molecule type" value="Genomic_DNA"/>
</dbReference>
<protein>
    <submittedName>
        <fullName evidence="1">Uncharacterized protein</fullName>
    </submittedName>
</protein>
<organism evidence="1 2">
    <name type="scientific">Microdochium bolleyi</name>
    <dbReference type="NCBI Taxonomy" id="196109"/>
    <lineage>
        <taxon>Eukaryota</taxon>
        <taxon>Fungi</taxon>
        <taxon>Dikarya</taxon>
        <taxon>Ascomycota</taxon>
        <taxon>Pezizomycotina</taxon>
        <taxon>Sordariomycetes</taxon>
        <taxon>Xylariomycetidae</taxon>
        <taxon>Xylariales</taxon>
        <taxon>Microdochiaceae</taxon>
        <taxon>Microdochium</taxon>
    </lineage>
</organism>
<name>A0A136JDE0_9PEZI</name>
<evidence type="ECO:0000313" key="1">
    <source>
        <dbReference type="EMBL" id="KXJ95118.1"/>
    </source>
</evidence>
<dbReference type="AlphaFoldDB" id="A0A136JDE0"/>
<sequence>MSPRSGLHIQSARDAVVWVSSGLFVLRLSDGGTRQHLFEVPWRPVFQDRWHHRLSLRLKTMTVLYNYALCGTGQGSKQSV</sequence>
<dbReference type="InParanoid" id="A0A136JDE0"/>
<accession>A0A136JDE0</accession>
<reference evidence="2" key="1">
    <citation type="submission" date="2016-02" db="EMBL/GenBank/DDBJ databases">
        <title>Draft genome sequence of Microdochium bolleyi, a fungal endophyte of beachgrass.</title>
        <authorList>
            <consortium name="DOE Joint Genome Institute"/>
            <person name="David A.S."/>
            <person name="May G."/>
            <person name="Haridas S."/>
            <person name="Lim J."/>
            <person name="Wang M."/>
            <person name="Labutti K."/>
            <person name="Lipzen A."/>
            <person name="Barry K."/>
            <person name="Grigoriev I.V."/>
        </authorList>
    </citation>
    <scope>NUCLEOTIDE SEQUENCE [LARGE SCALE GENOMIC DNA]</scope>
    <source>
        <strain evidence="2">J235TASD1</strain>
    </source>
</reference>
<feature type="non-terminal residue" evidence="1">
    <location>
        <position position="80"/>
    </location>
</feature>
<dbReference type="Proteomes" id="UP000070501">
    <property type="component" value="Unassembled WGS sequence"/>
</dbReference>
<keyword evidence="2" id="KW-1185">Reference proteome</keyword>
<gene>
    <name evidence="1" type="ORF">Micbo1qcDRAFT_156934</name>
</gene>
<proteinExistence type="predicted"/>